<name>A0A1J3JHM1_NOCCA</name>
<dbReference type="AlphaFoldDB" id="A0A1J3JHM1"/>
<protein>
    <submittedName>
        <fullName evidence="1">Uncharacterized protein</fullName>
    </submittedName>
</protein>
<gene>
    <name evidence="1" type="ORF">MP_TR5565_c2_g1_i1_g.15356</name>
</gene>
<sequence>MFGPTEGNSSEPEEGGRVVDSRFKNVVNVVFESWILEYSCFCDRVFFFFRLRIVNFHLHVSDMDLSLFLLDSLCAY</sequence>
<evidence type="ECO:0000313" key="1">
    <source>
        <dbReference type="EMBL" id="JAU91994.1"/>
    </source>
</evidence>
<proteinExistence type="predicted"/>
<accession>A0A1J3JHM1</accession>
<dbReference type="EMBL" id="GEVM01013944">
    <property type="protein sequence ID" value="JAU91994.1"/>
    <property type="molecule type" value="Transcribed_RNA"/>
</dbReference>
<organism evidence="1">
    <name type="scientific">Noccaea caerulescens</name>
    <name type="common">Alpine penny-cress</name>
    <name type="synonym">Thlaspi caerulescens</name>
    <dbReference type="NCBI Taxonomy" id="107243"/>
    <lineage>
        <taxon>Eukaryota</taxon>
        <taxon>Viridiplantae</taxon>
        <taxon>Streptophyta</taxon>
        <taxon>Embryophyta</taxon>
        <taxon>Tracheophyta</taxon>
        <taxon>Spermatophyta</taxon>
        <taxon>Magnoliopsida</taxon>
        <taxon>eudicotyledons</taxon>
        <taxon>Gunneridae</taxon>
        <taxon>Pentapetalae</taxon>
        <taxon>rosids</taxon>
        <taxon>malvids</taxon>
        <taxon>Brassicales</taxon>
        <taxon>Brassicaceae</taxon>
        <taxon>Coluteocarpeae</taxon>
        <taxon>Noccaea</taxon>
    </lineage>
</organism>
<reference evidence="1" key="1">
    <citation type="submission" date="2016-07" db="EMBL/GenBank/DDBJ databases">
        <title>De novo transcriptome assembly of four accessions of the metal hyperaccumulator plant Noccaea caerulescens.</title>
        <authorList>
            <person name="Blande D."/>
            <person name="Halimaa P."/>
            <person name="Tervahauta A.I."/>
            <person name="Aarts M.G."/>
            <person name="Karenlampi S.O."/>
        </authorList>
    </citation>
    <scope>NUCLEOTIDE SEQUENCE</scope>
</reference>